<keyword evidence="3" id="KW-1185">Reference proteome</keyword>
<dbReference type="InterPro" id="IPR052716">
    <property type="entry name" value="MOSC_domain"/>
</dbReference>
<dbReference type="InterPro" id="IPR005302">
    <property type="entry name" value="MoCF_Sase_C"/>
</dbReference>
<dbReference type="EMBL" id="CP120733">
    <property type="protein sequence ID" value="WFD10626.1"/>
    <property type="molecule type" value="Genomic_DNA"/>
</dbReference>
<feature type="domain" description="MOSC" evidence="1">
    <location>
        <begin position="18"/>
        <end position="142"/>
    </location>
</feature>
<dbReference type="Gene3D" id="2.40.33.20">
    <property type="entry name" value="PK beta-barrel domain-like"/>
    <property type="match status" value="1"/>
</dbReference>
<dbReference type="PROSITE" id="PS51340">
    <property type="entry name" value="MOSC"/>
    <property type="match status" value="1"/>
</dbReference>
<gene>
    <name evidence="2" type="ORF">P4S50_00710</name>
</gene>
<reference evidence="2 3" key="1">
    <citation type="submission" date="2023-03" db="EMBL/GenBank/DDBJ databases">
        <title>Complete genome sequence of Tepidibacter sp. SWIR-1, isolated from a deep-sea hydrothermal vent.</title>
        <authorList>
            <person name="Li X."/>
        </authorList>
    </citation>
    <scope>NUCLEOTIDE SEQUENCE [LARGE SCALE GENOMIC DNA]</scope>
    <source>
        <strain evidence="2 3">SWIR-1</strain>
    </source>
</reference>
<evidence type="ECO:0000313" key="2">
    <source>
        <dbReference type="EMBL" id="WFD10626.1"/>
    </source>
</evidence>
<dbReference type="InterPro" id="IPR011037">
    <property type="entry name" value="Pyrv_Knase-like_insert_dom_sf"/>
</dbReference>
<organism evidence="2 3">
    <name type="scientific">Tepidibacter hydrothermalis</name>
    <dbReference type="NCBI Taxonomy" id="3036126"/>
    <lineage>
        <taxon>Bacteria</taxon>
        <taxon>Bacillati</taxon>
        <taxon>Bacillota</taxon>
        <taxon>Clostridia</taxon>
        <taxon>Peptostreptococcales</taxon>
        <taxon>Peptostreptococcaceae</taxon>
        <taxon>Tepidibacter</taxon>
    </lineage>
</organism>
<name>A0ABY8ECG3_9FIRM</name>
<evidence type="ECO:0000313" key="3">
    <source>
        <dbReference type="Proteomes" id="UP001222800"/>
    </source>
</evidence>
<dbReference type="PANTHER" id="PTHR36930:SF1">
    <property type="entry name" value="MOSC DOMAIN-CONTAINING PROTEIN"/>
    <property type="match status" value="1"/>
</dbReference>
<sequence length="143" mass="15709">MGKILGVCTSEKKGVQKVNVGKIELVENHGLKGDAHAGDWHRQVSLLSWEKIEDFKNRGGQVKDGDFGENLIVQGIDLAKLPVGTKLKINEIELEVTQIGKECHQHCAIYHAVGDCIMPREGIFARVLSGGLVQINDEIEVVE</sequence>
<dbReference type="RefSeq" id="WP_277732593.1">
    <property type="nucleotide sequence ID" value="NZ_CP120733.1"/>
</dbReference>
<dbReference type="Pfam" id="PF03473">
    <property type="entry name" value="MOSC"/>
    <property type="match status" value="1"/>
</dbReference>
<dbReference type="PANTHER" id="PTHR36930">
    <property type="entry name" value="METAL-SULFUR CLUSTER BIOSYNTHESIS PROTEINS YUAD-RELATED"/>
    <property type="match status" value="1"/>
</dbReference>
<evidence type="ECO:0000259" key="1">
    <source>
        <dbReference type="PROSITE" id="PS51340"/>
    </source>
</evidence>
<dbReference type="SUPFAM" id="SSF50800">
    <property type="entry name" value="PK beta-barrel domain-like"/>
    <property type="match status" value="1"/>
</dbReference>
<protein>
    <submittedName>
        <fullName evidence="2">MOSC domain-containing protein</fullName>
    </submittedName>
</protein>
<dbReference type="Proteomes" id="UP001222800">
    <property type="component" value="Chromosome"/>
</dbReference>
<accession>A0ABY8ECG3</accession>
<proteinExistence type="predicted"/>